<dbReference type="Gene3D" id="3.40.50.300">
    <property type="entry name" value="P-loop containing nucleotide triphosphate hydrolases"/>
    <property type="match status" value="2"/>
</dbReference>
<proteinExistence type="inferred from homology"/>
<dbReference type="InterPro" id="IPR032675">
    <property type="entry name" value="LRR_dom_sf"/>
</dbReference>
<dbReference type="PROSITE" id="PS50837">
    <property type="entry name" value="NACHT"/>
    <property type="match status" value="2"/>
</dbReference>
<evidence type="ECO:0000256" key="6">
    <source>
        <dbReference type="ARBA" id="ARBA00022840"/>
    </source>
</evidence>
<dbReference type="SMART" id="SM00060">
    <property type="entry name" value="FN3"/>
    <property type="match status" value="1"/>
</dbReference>
<dbReference type="SMART" id="SM00368">
    <property type="entry name" value="LRR_RI"/>
    <property type="match status" value="9"/>
</dbReference>
<organism evidence="9 10">
    <name type="scientific">Stylophora pistillata</name>
    <name type="common">Smooth cauliflower coral</name>
    <dbReference type="NCBI Taxonomy" id="50429"/>
    <lineage>
        <taxon>Eukaryota</taxon>
        <taxon>Metazoa</taxon>
        <taxon>Cnidaria</taxon>
        <taxon>Anthozoa</taxon>
        <taxon>Hexacorallia</taxon>
        <taxon>Scleractinia</taxon>
        <taxon>Astrocoeniina</taxon>
        <taxon>Pocilloporidae</taxon>
        <taxon>Stylophora</taxon>
    </lineage>
</organism>
<dbReference type="InterPro" id="IPR027417">
    <property type="entry name" value="P-loop_NTPase"/>
</dbReference>
<evidence type="ECO:0000256" key="4">
    <source>
        <dbReference type="ARBA" id="ARBA00022737"/>
    </source>
</evidence>
<evidence type="ECO:0000256" key="1">
    <source>
        <dbReference type="ARBA" id="ARBA00004496"/>
    </source>
</evidence>
<keyword evidence="5" id="KW-0547">Nucleotide-binding</keyword>
<dbReference type="SUPFAM" id="SSF52047">
    <property type="entry name" value="RNI-like"/>
    <property type="match status" value="2"/>
</dbReference>
<keyword evidence="3" id="KW-0963">Cytoplasm</keyword>
<comment type="caution">
    <text evidence="9">The sequence shown here is derived from an EMBL/GenBank/DDBJ whole genome shotgun (WGS) entry which is preliminary data.</text>
</comment>
<evidence type="ECO:0000313" key="9">
    <source>
        <dbReference type="EMBL" id="PFX33072.1"/>
    </source>
</evidence>
<dbReference type="Pfam" id="PF13516">
    <property type="entry name" value="LRR_6"/>
    <property type="match status" value="4"/>
</dbReference>
<dbReference type="OrthoDB" id="120976at2759"/>
<evidence type="ECO:0000256" key="5">
    <source>
        <dbReference type="ARBA" id="ARBA00022741"/>
    </source>
</evidence>
<evidence type="ECO:0000256" key="3">
    <source>
        <dbReference type="ARBA" id="ARBA00022490"/>
    </source>
</evidence>
<dbReference type="InterPro" id="IPR003961">
    <property type="entry name" value="FN3_dom"/>
</dbReference>
<dbReference type="InterPro" id="IPR001611">
    <property type="entry name" value="Leu-rich_rpt"/>
</dbReference>
<dbReference type="PANTHER" id="PTHR45690">
    <property type="entry name" value="NACHT, LRR AND PYD DOMAINS-CONTAINING PROTEIN 12"/>
    <property type="match status" value="1"/>
</dbReference>
<comment type="subcellular location">
    <subcellularLocation>
        <location evidence="1">Cytoplasm</location>
    </subcellularLocation>
</comment>
<gene>
    <name evidence="9" type="primary">NLRP12</name>
    <name evidence="9" type="ORF">AWC38_SpisGene2077</name>
</gene>
<dbReference type="Pfam" id="PF00041">
    <property type="entry name" value="fn3"/>
    <property type="match status" value="1"/>
</dbReference>
<dbReference type="PANTHER" id="PTHR45690:SF19">
    <property type="entry name" value="NACHT, LRR AND PYD DOMAINS-CONTAINING PROTEIN 3"/>
    <property type="match status" value="1"/>
</dbReference>
<dbReference type="Proteomes" id="UP000225706">
    <property type="component" value="Unassembled WGS sequence"/>
</dbReference>
<sequence>MYVNVYYISEDVRNKLAASTSDSLARRERERRKALCKITREDEADGISVVGGACLCYDPEVRTDGWSKYFILTSSKLIPKEKCDIKKYHVEFIKPKAKSKSKTLALSSIAKNNIHHVSSGLVVIFIDSDSPELKGRLFKHRSSSILKDLEPRIGCLPEKPVITNKEGKVDKEFILTWAQPEADSSDLSPSYRLEWREKFPTGFLEKQEHGSIVETYFNITGLKYESEYEVKLFAVNKQGESEPDVRTFKTKTAVTSYTTALKSSIADQTEFQPKLLSSFTIFGAKTEDIFTNLLIRQGRKTYNASSEMGGEFIRIPVKHCDEIFLGLSDDVENPNSILVVGKAGIGKSLFCQKLIRDWAKNRLFQSRENSPKRIPNLKFGYLLTFRQLSLLKDERKTLREVLNCSTVLSDNCIINDDIIEYILKYPKEVMIILDGYDEYSQKDKIPGNSEEGHPNDSREKMPVAALCSKLIQKKILKGAIILITSRPDEAEKLGVFKFERYVEIEGFSPEQVKEFIEKYFKKSERKKNIVLEHVMNNENLVSFAHVPMLCSLLCFDIDYILEELKPGLKLVGHLPVSMTEIYTKCLEIFELKHSVESEFRKKVITNDVEPRNITGKTLEKLSRLAADLLREKKATFYESEMKRDHFDSGVVEKLKGSGLLHCSQPFRTSSTTTTKLFSFTHLTVQEYLAARCFVNENNIPDSSFSEMVFQFMAGILSEKKNEKLMENLMEKVQASSSKNRLLAAKCLSECSDKEFAKKYIRKHPRVCSDSDNNWSLENVSNLDCFAVSFVLDIASDVHGEEAGHETSEKFESIKKLKITRSPLSIPGIKRICESLGKEHSRVSKLGITYCDLTNECIDVVCRLVSCKLTTLNLGYNQIADTNVASLCEALRDPSCRLTTLSLCANEITDAGFSSLCEVQKHPSCKLTTLFLGGNKITDAGVVSLCNALQHAHYGLTTLDLWGNQITDTSVANLCEALQPPSCRLYTLNLLAVTSYTTALKSSIADQTEFQPKLRSSFTIVSAKTEDIFTNLLIQHGREPHMASGKISGIPVKHYDEIFLGLSDDEENPNSIVVVGKAGIGKSLFCQKLIRDWAKNRLLQSRETSPKKIPNLKFVYLLTFRQLNLLENESKTLREVLNCSTVLSDNCIINDDIIEYILKYPEEVMIILDGYDEYLQQDEIPGNSEEKHPNDSSEKMPVAALCSKLLKEKILKGAIILITSRPDESDKLGLFQFKRYVEIAGFSPEQVKEFIEKYFKKSERKKNIVLKHVMNNENLVSFAHVPMLCFLLCFEMDYILEEREPGLKLDGHLPVSMTEIYTKILEIFGLKHSVGSEFRKKAITKDVGPRNVIEKTLEKLSKLAADLLKEKKATFDESEMKLDHFDSEEVENLKGSGLLHCGQPFRTSSTTTTKLFSFTQLTVQEYLAARCFVNENHIPDLSFSEMVFQFMAGILFEKKNEELMEKLMANVQVLSSKNHLLAAKCLSEYNDKEFGKKYIRKHPQVCSDPDNNWSLENVSNVDCFAASFVLDMVSDVHGEEAGHESSEKFESIKKLKLTRSPRSLPGIKRICESLGKEHSRVSKLGITYCDLANECIDVVCRLVSYKLTTLNLGYNQIADTNVTSLCKALKDPSCRLTTLSLCANEITDAGFSSLCEVQKHPSCKLTTLFLGGNKITDAGVVSLCNALQHAHYGLTTLDLWGNQITDTSVANLCKALQPPSCRLYTLNLLGNGISREKMEYLERFFCTVRFQEEELHDLKMQTVNLYSE</sequence>
<name>A0A2B4SWV7_STYPI</name>
<dbReference type="STRING" id="50429.A0A2B4SWV7"/>
<dbReference type="Pfam" id="PF05729">
    <property type="entry name" value="NACHT"/>
    <property type="match status" value="2"/>
</dbReference>
<accession>A0A2B4SWV7</accession>
<evidence type="ECO:0000259" key="7">
    <source>
        <dbReference type="PROSITE" id="PS50837"/>
    </source>
</evidence>
<dbReference type="InterPro" id="IPR007111">
    <property type="entry name" value="NACHT_NTPase"/>
</dbReference>
<dbReference type="GO" id="GO:0005829">
    <property type="term" value="C:cytosol"/>
    <property type="evidence" value="ECO:0007669"/>
    <property type="project" value="UniProtKB-SubCell"/>
</dbReference>
<dbReference type="InterPro" id="IPR013783">
    <property type="entry name" value="Ig-like_fold"/>
</dbReference>
<keyword evidence="10" id="KW-1185">Reference proteome</keyword>
<dbReference type="SUPFAM" id="SSF52540">
    <property type="entry name" value="P-loop containing nucleoside triphosphate hydrolases"/>
    <property type="match status" value="2"/>
</dbReference>
<dbReference type="CDD" id="cd00063">
    <property type="entry name" value="FN3"/>
    <property type="match status" value="1"/>
</dbReference>
<evidence type="ECO:0000259" key="8">
    <source>
        <dbReference type="PROSITE" id="PS50853"/>
    </source>
</evidence>
<dbReference type="InterPro" id="IPR036116">
    <property type="entry name" value="FN3_sf"/>
</dbReference>
<dbReference type="InterPro" id="IPR050637">
    <property type="entry name" value="NLRP_innate_immun_reg"/>
</dbReference>
<evidence type="ECO:0000313" key="10">
    <source>
        <dbReference type="Proteomes" id="UP000225706"/>
    </source>
</evidence>
<dbReference type="PROSITE" id="PS50853">
    <property type="entry name" value="FN3"/>
    <property type="match status" value="1"/>
</dbReference>
<dbReference type="EMBL" id="LSMT01000016">
    <property type="protein sequence ID" value="PFX33072.1"/>
    <property type="molecule type" value="Genomic_DNA"/>
</dbReference>
<feature type="domain" description="NACHT" evidence="7">
    <location>
        <begin position="1069"/>
        <end position="1222"/>
    </location>
</feature>
<protein>
    <submittedName>
        <fullName evidence="9">NACHT, LRR and PYD domains-containing protein 12</fullName>
    </submittedName>
</protein>
<dbReference type="GO" id="GO:0005524">
    <property type="term" value="F:ATP binding"/>
    <property type="evidence" value="ECO:0007669"/>
    <property type="project" value="UniProtKB-KW"/>
</dbReference>
<comment type="similarity">
    <text evidence="2">Belongs to the NLRP family.</text>
</comment>
<dbReference type="SUPFAM" id="SSF49265">
    <property type="entry name" value="Fibronectin type III"/>
    <property type="match status" value="1"/>
</dbReference>
<dbReference type="Gene3D" id="2.60.40.10">
    <property type="entry name" value="Immunoglobulins"/>
    <property type="match status" value="1"/>
</dbReference>
<reference evidence="10" key="1">
    <citation type="journal article" date="2017" name="bioRxiv">
        <title>Comparative analysis of the genomes of Stylophora pistillata and Acropora digitifera provides evidence for extensive differences between species of corals.</title>
        <authorList>
            <person name="Voolstra C.R."/>
            <person name="Li Y."/>
            <person name="Liew Y.J."/>
            <person name="Baumgarten S."/>
            <person name="Zoccola D."/>
            <person name="Flot J.-F."/>
            <person name="Tambutte S."/>
            <person name="Allemand D."/>
            <person name="Aranda M."/>
        </authorList>
    </citation>
    <scope>NUCLEOTIDE SEQUENCE [LARGE SCALE GENOMIC DNA]</scope>
</reference>
<feature type="domain" description="NACHT" evidence="7">
    <location>
        <begin position="335"/>
        <end position="488"/>
    </location>
</feature>
<dbReference type="Gene3D" id="3.80.10.10">
    <property type="entry name" value="Ribonuclease Inhibitor"/>
    <property type="match status" value="3"/>
</dbReference>
<keyword evidence="6" id="KW-0067">ATP-binding</keyword>
<feature type="domain" description="Fibronectin type-III" evidence="8">
    <location>
        <begin position="156"/>
        <end position="255"/>
    </location>
</feature>
<keyword evidence="4" id="KW-0677">Repeat</keyword>
<evidence type="ECO:0000256" key="2">
    <source>
        <dbReference type="ARBA" id="ARBA00008665"/>
    </source>
</evidence>